<dbReference type="EMBL" id="VICD02000006">
    <property type="protein sequence ID" value="KAB8198756.1"/>
    <property type="molecule type" value="Genomic_DNA"/>
</dbReference>
<dbReference type="AlphaFoldDB" id="A0A508B3C8"/>
<dbReference type="InterPro" id="IPR043733">
    <property type="entry name" value="DUF5677"/>
</dbReference>
<comment type="caution">
    <text evidence="1">The sequence shown here is derived from an EMBL/GenBank/DDBJ whole genome shotgun (WGS) entry which is preliminary data.</text>
</comment>
<dbReference type="Proteomes" id="UP000320431">
    <property type="component" value="Unassembled WGS sequence"/>
</dbReference>
<dbReference type="RefSeq" id="WP_141480847.1">
    <property type="nucleotide sequence ID" value="NZ_VICD02000006.1"/>
</dbReference>
<name>A0A508B3C8_9GAMM</name>
<evidence type="ECO:0000313" key="2">
    <source>
        <dbReference type="Proteomes" id="UP000320431"/>
    </source>
</evidence>
<reference evidence="1 2" key="1">
    <citation type="submission" date="2019-10" db="EMBL/GenBank/DDBJ databases">
        <title>Lysobacter alkalisoli sp. nov., isolated from saline-alkaline soil.</title>
        <authorList>
            <person name="Sun J.-Q."/>
        </authorList>
    </citation>
    <scope>NUCLEOTIDE SEQUENCE [LARGE SCALE GENOMIC DNA]</scope>
    <source>
        <strain evidence="1 2">KCTC 42381</strain>
    </source>
</reference>
<gene>
    <name evidence="1" type="ORF">FKV24_000895</name>
</gene>
<organism evidence="1 2">
    <name type="scientific">Marilutibacter maris</name>
    <dbReference type="NCBI Taxonomy" id="1605891"/>
    <lineage>
        <taxon>Bacteria</taxon>
        <taxon>Pseudomonadati</taxon>
        <taxon>Pseudomonadota</taxon>
        <taxon>Gammaproteobacteria</taxon>
        <taxon>Lysobacterales</taxon>
        <taxon>Lysobacteraceae</taxon>
        <taxon>Marilutibacter</taxon>
    </lineage>
</organism>
<sequence length="311" mass="34593">MYEPADPLLLDRNASQEQARAVLGEPLAFLADLVNYGTHLIIKALGDGEDDTSRLVVCAGLLKHIVGMLDAALVLLENGHSTTALTQVRSAFEATLYLELILQEDTEYRARVYLVGEYRRRLAFLQRALDPSTAPGSFNHDYAHIGMSTQTLSEEAKTTGVEHVAHIQSVLAQPGLASIDALYLKKRGNKAFDPHWYELLGHRSIRQLAKALKEGPAYDLWYGGGSQVVHAQSPTQHWSVLGDVAALKAIRHLEAAHSVKDGVAQVALHAYRLVVRKYLPDDFPALQQKYLADWQKPFRSSVKVQYEYRGQ</sequence>
<proteinExistence type="predicted"/>
<dbReference type="Pfam" id="PF18928">
    <property type="entry name" value="DUF5677"/>
    <property type="match status" value="1"/>
</dbReference>
<evidence type="ECO:0000313" key="1">
    <source>
        <dbReference type="EMBL" id="KAB8198756.1"/>
    </source>
</evidence>
<accession>A0A508B3C8</accession>
<protein>
    <submittedName>
        <fullName evidence="1">Uncharacterized protein</fullName>
    </submittedName>
</protein>